<feature type="compositionally biased region" description="Low complexity" evidence="1">
    <location>
        <begin position="246"/>
        <end position="261"/>
    </location>
</feature>
<evidence type="ECO:0000256" key="1">
    <source>
        <dbReference type="SAM" id="MobiDB-lite"/>
    </source>
</evidence>
<gene>
    <name evidence="2" type="ORF">SPBR_04792</name>
</gene>
<feature type="region of interest" description="Disordered" evidence="1">
    <location>
        <begin position="478"/>
        <end position="534"/>
    </location>
</feature>
<dbReference type="EMBL" id="AWTV01000010">
    <property type="protein sequence ID" value="KIH87279.1"/>
    <property type="molecule type" value="Genomic_DNA"/>
</dbReference>
<dbReference type="OrthoDB" id="4719713at2759"/>
<dbReference type="Proteomes" id="UP000031575">
    <property type="component" value="Unassembled WGS sequence"/>
</dbReference>
<keyword evidence="3" id="KW-1185">Reference proteome</keyword>
<evidence type="ECO:0000313" key="2">
    <source>
        <dbReference type="EMBL" id="KIH87279.1"/>
    </source>
</evidence>
<dbReference type="HOGENOM" id="CLU_437475_0_0_1"/>
<dbReference type="GeneID" id="63677990"/>
<sequence length="628" mass="69627">MDEIQTPILDRIRELISPFTFAELEHDFLFDVNDRQCFGKTKSLDGKRCYNLLQKTGDRYSKLMSSLSKLKQLAKAYEDSWDDNEGHGTFPVDKFCAHLVTCIDLQYCHLHKSKPIAAVEALQKRLHAFYQNRAQSKESDGDTDDDASSVKSAAGDDLRRLTETPTHSSTVTPNTTPQSRRVNKVTFPPKSTRGAEAHESGINHALEWVDDDDPAPPSTPTPSNRQRKYAATTSGSALSLDRAKRQTPQKGQKQQQQQETQRPQKEQLNEQPPVLDGPFIANERQEPQGESSVPAPNHSSPVVASPGEIEMLAEKVEAILTVSPSPLQQADSLPLHPDHMCCRSKDIRPENDEDCYIGTNYINIIRNMQTGYAHYKKCIGRIYVLRSAKRCGLFKIGFSERDDLMKRWEEVPCKTEAVIDGREPVFVSEAAFPGAIKVETLVKASLRHRQMSGHPTGAYDEFAHQLWCITPKRIHAMVDNTPPPLPQPRADAEATTPISATAPGAPPDNGSASGSGSGGRLTKETPPQPKPTPMVAAAKTVKRVVRKAMTWDSAKSSPSTMGWEEKGQGFTVVVEEVDELGDLDVTDGRRRSLRKTQRASQVASQVTSQIQSSISEIVNWRGRTSKRS</sequence>
<organism evidence="2 3">
    <name type="scientific">Sporothrix brasiliensis 5110</name>
    <dbReference type="NCBI Taxonomy" id="1398154"/>
    <lineage>
        <taxon>Eukaryota</taxon>
        <taxon>Fungi</taxon>
        <taxon>Dikarya</taxon>
        <taxon>Ascomycota</taxon>
        <taxon>Pezizomycotina</taxon>
        <taxon>Sordariomycetes</taxon>
        <taxon>Sordariomycetidae</taxon>
        <taxon>Ophiostomatales</taxon>
        <taxon>Ophiostomataceae</taxon>
        <taxon>Sporothrix</taxon>
    </lineage>
</organism>
<feature type="region of interest" description="Disordered" evidence="1">
    <location>
        <begin position="133"/>
        <end position="280"/>
    </location>
</feature>
<evidence type="ECO:0000313" key="3">
    <source>
        <dbReference type="Proteomes" id="UP000031575"/>
    </source>
</evidence>
<name>A0A0C2EMG6_9PEZI</name>
<accession>A0A0C2EMG6</accession>
<dbReference type="AlphaFoldDB" id="A0A0C2EMG6"/>
<reference evidence="2 3" key="1">
    <citation type="journal article" date="2014" name="BMC Genomics">
        <title>Comparative genomics of the major fungal agents of human and animal Sporotrichosis: Sporothrix schenckii and Sporothrix brasiliensis.</title>
        <authorList>
            <person name="Teixeira M.M."/>
            <person name="de Almeida L.G."/>
            <person name="Kubitschek-Barreira P."/>
            <person name="Alves F.L."/>
            <person name="Kioshima E.S."/>
            <person name="Abadio A.K."/>
            <person name="Fernandes L."/>
            <person name="Derengowski L.S."/>
            <person name="Ferreira K.S."/>
            <person name="Souza R.C."/>
            <person name="Ruiz J.C."/>
            <person name="de Andrade N.C."/>
            <person name="Paes H.C."/>
            <person name="Nicola A.M."/>
            <person name="Albuquerque P."/>
            <person name="Gerber A.L."/>
            <person name="Martins V.P."/>
            <person name="Peconick L.D."/>
            <person name="Neto A.V."/>
            <person name="Chaucanez C.B."/>
            <person name="Silva P.A."/>
            <person name="Cunha O.L."/>
            <person name="de Oliveira F.F."/>
            <person name="dos Santos T.C."/>
            <person name="Barros A.L."/>
            <person name="Soares M.A."/>
            <person name="de Oliveira L.M."/>
            <person name="Marini M.M."/>
            <person name="Villalobos-Duno H."/>
            <person name="Cunha M.M."/>
            <person name="de Hoog S."/>
            <person name="da Silveira J.F."/>
            <person name="Henrissat B."/>
            <person name="Nino-Vega G.A."/>
            <person name="Cisalpino P.S."/>
            <person name="Mora-Montes H.M."/>
            <person name="Almeida S.R."/>
            <person name="Stajich J.E."/>
            <person name="Lopes-Bezerra L.M."/>
            <person name="Vasconcelos A.T."/>
            <person name="Felipe M.S."/>
        </authorList>
    </citation>
    <scope>NUCLEOTIDE SEQUENCE [LARGE SCALE GENOMIC DNA]</scope>
    <source>
        <strain evidence="2 3">5110</strain>
    </source>
</reference>
<comment type="caution">
    <text evidence="2">The sequence shown here is derived from an EMBL/GenBank/DDBJ whole genome shotgun (WGS) entry which is preliminary data.</text>
</comment>
<dbReference type="VEuPathDB" id="FungiDB:SPBR_04792"/>
<dbReference type="RefSeq" id="XP_040615289.1">
    <property type="nucleotide sequence ID" value="XM_040763069.1"/>
</dbReference>
<feature type="compositionally biased region" description="Polar residues" evidence="1">
    <location>
        <begin position="163"/>
        <end position="180"/>
    </location>
</feature>
<proteinExistence type="predicted"/>
<protein>
    <submittedName>
        <fullName evidence="2">Uncharacterized protein</fullName>
    </submittedName>
</protein>